<dbReference type="AlphaFoldDB" id="A0AA40HVX1"/>
<feature type="non-terminal residue" evidence="1">
    <location>
        <position position="111"/>
    </location>
</feature>
<evidence type="ECO:0000313" key="1">
    <source>
        <dbReference type="EMBL" id="KAK1338275.1"/>
    </source>
</evidence>
<comment type="caution">
    <text evidence="1">The sequence shown here is derived from an EMBL/GenBank/DDBJ whole genome shotgun (WGS) entry which is preliminary data.</text>
</comment>
<dbReference type="Proteomes" id="UP001177744">
    <property type="component" value="Unassembled WGS sequence"/>
</dbReference>
<keyword evidence="2" id="KW-1185">Reference proteome</keyword>
<sequence length="111" mass="12910">MNGIWKNTVKSIVCDFKEFAQDEEVTKINKAMVEMTNNFNLGVDEDDVRELLQVEPEELTNEELLELEEEHIAKEQARESPGYKGLRCEQDIDHCILKAYEHNSTCKDLHL</sequence>
<protein>
    <submittedName>
        <fullName evidence="1">Uncharacterized protein</fullName>
    </submittedName>
</protein>
<dbReference type="EMBL" id="JAULJE010000010">
    <property type="protein sequence ID" value="KAK1338275.1"/>
    <property type="molecule type" value="Genomic_DNA"/>
</dbReference>
<reference evidence="1" key="1">
    <citation type="submission" date="2023-06" db="EMBL/GenBank/DDBJ databases">
        <title>Reference genome for the Northern bat (Eptesicus nilssonii), a most northern bat species.</title>
        <authorList>
            <person name="Laine V.N."/>
            <person name="Pulliainen A.T."/>
            <person name="Lilley T.M."/>
        </authorList>
    </citation>
    <scope>NUCLEOTIDE SEQUENCE</scope>
    <source>
        <strain evidence="1">BLF_Eptnil</strain>
        <tissue evidence="1">Kidney</tissue>
    </source>
</reference>
<name>A0AA40HVX1_CNENI</name>
<proteinExistence type="predicted"/>
<evidence type="ECO:0000313" key="2">
    <source>
        <dbReference type="Proteomes" id="UP001177744"/>
    </source>
</evidence>
<accession>A0AA40HVX1</accession>
<organism evidence="1 2">
    <name type="scientific">Cnephaeus nilssonii</name>
    <name type="common">Northern bat</name>
    <name type="synonym">Eptesicus nilssonii</name>
    <dbReference type="NCBI Taxonomy" id="3371016"/>
    <lineage>
        <taxon>Eukaryota</taxon>
        <taxon>Metazoa</taxon>
        <taxon>Chordata</taxon>
        <taxon>Craniata</taxon>
        <taxon>Vertebrata</taxon>
        <taxon>Euteleostomi</taxon>
        <taxon>Mammalia</taxon>
        <taxon>Eutheria</taxon>
        <taxon>Laurasiatheria</taxon>
        <taxon>Chiroptera</taxon>
        <taxon>Yangochiroptera</taxon>
        <taxon>Vespertilionidae</taxon>
        <taxon>Cnephaeus</taxon>
    </lineage>
</organism>
<gene>
    <name evidence="1" type="ORF">QTO34_001390</name>
</gene>